<sequence>MSDENDDAILNEMLKLVDKLCQSGDALLVGQYRHLRARIDVLLELRGRTEDAA</sequence>
<dbReference type="EMBL" id="JBHRXV010000005">
    <property type="protein sequence ID" value="MFC3712557.1"/>
    <property type="molecule type" value="Genomic_DNA"/>
</dbReference>
<organism evidence="1 2">
    <name type="scientific">Sphingoaurantiacus capsulatus</name>
    <dbReference type="NCBI Taxonomy" id="1771310"/>
    <lineage>
        <taxon>Bacteria</taxon>
        <taxon>Pseudomonadati</taxon>
        <taxon>Pseudomonadota</taxon>
        <taxon>Alphaproteobacteria</taxon>
        <taxon>Sphingomonadales</taxon>
        <taxon>Sphingosinicellaceae</taxon>
        <taxon>Sphingoaurantiacus</taxon>
    </lineage>
</organism>
<evidence type="ECO:0000313" key="1">
    <source>
        <dbReference type="EMBL" id="MFC3712557.1"/>
    </source>
</evidence>
<name>A0ABV7X927_9SPHN</name>
<dbReference type="RefSeq" id="WP_380859690.1">
    <property type="nucleotide sequence ID" value="NZ_JBHRXV010000005.1"/>
</dbReference>
<evidence type="ECO:0000313" key="2">
    <source>
        <dbReference type="Proteomes" id="UP001595615"/>
    </source>
</evidence>
<protein>
    <submittedName>
        <fullName evidence="1">Uncharacterized protein</fullName>
    </submittedName>
</protein>
<gene>
    <name evidence="1" type="ORF">ACFOMD_08250</name>
</gene>
<reference evidence="2" key="1">
    <citation type="journal article" date="2019" name="Int. J. Syst. Evol. Microbiol.">
        <title>The Global Catalogue of Microorganisms (GCM) 10K type strain sequencing project: providing services to taxonomists for standard genome sequencing and annotation.</title>
        <authorList>
            <consortium name="The Broad Institute Genomics Platform"/>
            <consortium name="The Broad Institute Genome Sequencing Center for Infectious Disease"/>
            <person name="Wu L."/>
            <person name="Ma J."/>
        </authorList>
    </citation>
    <scope>NUCLEOTIDE SEQUENCE [LARGE SCALE GENOMIC DNA]</scope>
    <source>
        <strain evidence="2">KCTC 42644</strain>
    </source>
</reference>
<keyword evidence="2" id="KW-1185">Reference proteome</keyword>
<proteinExistence type="predicted"/>
<comment type="caution">
    <text evidence="1">The sequence shown here is derived from an EMBL/GenBank/DDBJ whole genome shotgun (WGS) entry which is preliminary data.</text>
</comment>
<accession>A0ABV7X927</accession>
<dbReference type="Proteomes" id="UP001595615">
    <property type="component" value="Unassembled WGS sequence"/>
</dbReference>